<proteinExistence type="predicted"/>
<evidence type="ECO:0000256" key="1">
    <source>
        <dbReference type="SAM" id="SignalP"/>
    </source>
</evidence>
<dbReference type="Proteomes" id="UP000027442">
    <property type="component" value="Unassembled WGS sequence"/>
</dbReference>
<evidence type="ECO:0000313" key="2">
    <source>
        <dbReference type="EMBL" id="KDR53180.1"/>
    </source>
</evidence>
<feature type="signal peptide" evidence="1">
    <location>
        <begin position="1"/>
        <end position="22"/>
    </location>
</feature>
<dbReference type="PATRIC" id="fig|1122985.7.peg.764"/>
<keyword evidence="3" id="KW-1185">Reference proteome</keyword>
<dbReference type="PROSITE" id="PS51257">
    <property type="entry name" value="PROKAR_LIPOPROTEIN"/>
    <property type="match status" value="1"/>
</dbReference>
<comment type="caution">
    <text evidence="2">The sequence shown here is derived from an EMBL/GenBank/DDBJ whole genome shotgun (WGS) entry which is preliminary data.</text>
</comment>
<dbReference type="EMBL" id="JNGW01000024">
    <property type="protein sequence ID" value="KDR53180.1"/>
    <property type="molecule type" value="Genomic_DNA"/>
</dbReference>
<evidence type="ECO:0000313" key="3">
    <source>
        <dbReference type="Proteomes" id="UP000027442"/>
    </source>
</evidence>
<dbReference type="AlphaFoldDB" id="A0A069QK56"/>
<accession>A0A069QK56</accession>
<gene>
    <name evidence="2" type="ORF">HMPREF1991_00736</name>
</gene>
<feature type="chain" id="PRO_5001668209" description="Lipoprotein" evidence="1">
    <location>
        <begin position="23"/>
        <end position="155"/>
    </location>
</feature>
<keyword evidence="1" id="KW-0732">Signal</keyword>
<protein>
    <recommendedName>
        <fullName evidence="4">Lipoprotein</fullName>
    </recommendedName>
</protein>
<dbReference type="HOGENOM" id="CLU_138519_0_0_10"/>
<evidence type="ECO:0008006" key="4">
    <source>
        <dbReference type="Google" id="ProtNLM"/>
    </source>
</evidence>
<sequence length="155" mass="17577">MKQQMEKTIFATFVAVYFLALAACSGSKEAKNDVEQVSYHEARNYFLNLGQEVAVGQKITNEHDFNRYFGMAAYMGKDGEPTRVDFDNEFVVPIVLPETDCETEIIDVALSGNASVINLDYKIKVGAKRDFFTRPIKLLVVDKAYRYAQVQLNKE</sequence>
<organism evidence="2 3">
    <name type="scientific">Hoylesella loescheii DSM 19665 = JCM 12249 = ATCC 15930</name>
    <dbReference type="NCBI Taxonomy" id="1122985"/>
    <lineage>
        <taxon>Bacteria</taxon>
        <taxon>Pseudomonadati</taxon>
        <taxon>Bacteroidota</taxon>
        <taxon>Bacteroidia</taxon>
        <taxon>Bacteroidales</taxon>
        <taxon>Prevotellaceae</taxon>
        <taxon>Hoylesella</taxon>
    </lineage>
</organism>
<name>A0A069QK56_HOYLO</name>
<reference evidence="2 3" key="1">
    <citation type="submission" date="2013-08" db="EMBL/GenBank/DDBJ databases">
        <authorList>
            <person name="Weinstock G."/>
            <person name="Sodergren E."/>
            <person name="Wylie T."/>
            <person name="Fulton L."/>
            <person name="Fulton R."/>
            <person name="Fronick C."/>
            <person name="O'Laughlin M."/>
            <person name="Godfrey J."/>
            <person name="Miner T."/>
            <person name="Herter B."/>
            <person name="Appelbaum E."/>
            <person name="Cordes M."/>
            <person name="Lek S."/>
            <person name="Wollam A."/>
            <person name="Pepin K.H."/>
            <person name="Palsikar V.B."/>
            <person name="Mitreva M."/>
            <person name="Wilson R.K."/>
        </authorList>
    </citation>
    <scope>NUCLEOTIDE SEQUENCE [LARGE SCALE GENOMIC DNA]</scope>
    <source>
        <strain evidence="2 3">ATCC 15930</strain>
    </source>
</reference>
<dbReference type="RefSeq" id="WP_009237433.1">
    <property type="nucleotide sequence ID" value="NZ_KB899224.1"/>
</dbReference>